<feature type="compositionally biased region" description="Low complexity" evidence="1">
    <location>
        <begin position="47"/>
        <end position="59"/>
    </location>
</feature>
<organism evidence="2 3">
    <name type="scientific">Daphnia magna</name>
    <dbReference type="NCBI Taxonomy" id="35525"/>
    <lineage>
        <taxon>Eukaryota</taxon>
        <taxon>Metazoa</taxon>
        <taxon>Ecdysozoa</taxon>
        <taxon>Arthropoda</taxon>
        <taxon>Crustacea</taxon>
        <taxon>Branchiopoda</taxon>
        <taxon>Diplostraca</taxon>
        <taxon>Cladocera</taxon>
        <taxon>Anomopoda</taxon>
        <taxon>Daphniidae</taxon>
        <taxon>Daphnia</taxon>
    </lineage>
</organism>
<dbReference type="EMBL" id="LRGB01000861">
    <property type="protein sequence ID" value="KZS15782.1"/>
    <property type="molecule type" value="Genomic_DNA"/>
</dbReference>
<protein>
    <submittedName>
        <fullName evidence="2">Uncharacterized protein</fullName>
    </submittedName>
</protein>
<dbReference type="Proteomes" id="UP000076858">
    <property type="component" value="Unassembled WGS sequence"/>
</dbReference>
<proteinExistence type="predicted"/>
<evidence type="ECO:0000313" key="2">
    <source>
        <dbReference type="EMBL" id="KZS15782.1"/>
    </source>
</evidence>
<evidence type="ECO:0000256" key="1">
    <source>
        <dbReference type="SAM" id="MobiDB-lite"/>
    </source>
</evidence>
<evidence type="ECO:0000313" key="3">
    <source>
        <dbReference type="Proteomes" id="UP000076858"/>
    </source>
</evidence>
<dbReference type="AlphaFoldDB" id="A0A162CH38"/>
<feature type="compositionally biased region" description="Basic residues" evidence="1">
    <location>
        <begin position="36"/>
        <end position="46"/>
    </location>
</feature>
<sequence>MVEADLERAEERAETGETLLANWSCWKRIWNVPKSARSKANRKSWSLKKSCASSATTSSPWKCLKKRPTNARKLTRSRSRRSRPG</sequence>
<feature type="region of interest" description="Disordered" evidence="1">
    <location>
        <begin position="36"/>
        <end position="85"/>
    </location>
</feature>
<feature type="compositionally biased region" description="Basic residues" evidence="1">
    <location>
        <begin position="63"/>
        <end position="85"/>
    </location>
</feature>
<accession>A0A162CH38</accession>
<name>A0A162CH38_9CRUS</name>
<comment type="caution">
    <text evidence="2">The sequence shown here is derived from an EMBL/GenBank/DDBJ whole genome shotgun (WGS) entry which is preliminary data.</text>
</comment>
<keyword evidence="3" id="KW-1185">Reference proteome</keyword>
<reference evidence="2 3" key="1">
    <citation type="submission" date="2016-03" db="EMBL/GenBank/DDBJ databases">
        <title>EvidentialGene: Evidence-directed Construction of Genes on Genomes.</title>
        <authorList>
            <person name="Gilbert D.G."/>
            <person name="Choi J.-H."/>
            <person name="Mockaitis K."/>
            <person name="Colbourne J."/>
            <person name="Pfrender M."/>
        </authorList>
    </citation>
    <scope>NUCLEOTIDE SEQUENCE [LARGE SCALE GENOMIC DNA]</scope>
    <source>
        <strain evidence="2 3">Xinb3</strain>
        <tissue evidence="2">Complete organism</tissue>
    </source>
</reference>
<gene>
    <name evidence="2" type="ORF">APZ42_018594</name>
</gene>